<dbReference type="AlphaFoldDB" id="A0A0A2GTV6"/>
<organism evidence="6 7">
    <name type="scientific">Dokdonia donghaensis DSW-1</name>
    <dbReference type="NCBI Taxonomy" id="1300343"/>
    <lineage>
        <taxon>Bacteria</taxon>
        <taxon>Pseudomonadati</taxon>
        <taxon>Bacteroidota</taxon>
        <taxon>Flavobacteriia</taxon>
        <taxon>Flavobacteriales</taxon>
        <taxon>Flavobacteriaceae</taxon>
        <taxon>Dokdonia</taxon>
    </lineage>
</organism>
<proteinExistence type="inferred from homology"/>
<dbReference type="InterPro" id="IPR013785">
    <property type="entry name" value="Aldolase_TIM"/>
</dbReference>
<evidence type="ECO:0000313" key="6">
    <source>
        <dbReference type="EMBL" id="KGO05746.1"/>
    </source>
</evidence>
<evidence type="ECO:0000256" key="2">
    <source>
        <dbReference type="ARBA" id="ARBA00005979"/>
    </source>
</evidence>
<evidence type="ECO:0000256" key="4">
    <source>
        <dbReference type="SAM" id="MobiDB-lite"/>
    </source>
</evidence>
<dbReference type="PANTHER" id="PTHR22893">
    <property type="entry name" value="NADH OXIDOREDUCTASE-RELATED"/>
    <property type="match status" value="1"/>
</dbReference>
<gene>
    <name evidence="6" type="ORF">NV36_02040</name>
</gene>
<evidence type="ECO:0000256" key="1">
    <source>
        <dbReference type="ARBA" id="ARBA00001917"/>
    </source>
</evidence>
<dbReference type="Gene3D" id="3.20.20.70">
    <property type="entry name" value="Aldolase class I"/>
    <property type="match status" value="1"/>
</dbReference>
<dbReference type="EMBL" id="JSAQ01000001">
    <property type="protein sequence ID" value="KGO05746.1"/>
    <property type="molecule type" value="Genomic_DNA"/>
</dbReference>
<dbReference type="InterPro" id="IPR001155">
    <property type="entry name" value="OxRdtase_FMN_N"/>
</dbReference>
<dbReference type="PANTHER" id="PTHR22893:SF91">
    <property type="entry name" value="NADPH DEHYDROGENASE 2-RELATED"/>
    <property type="match status" value="1"/>
</dbReference>
<dbReference type="GO" id="GO:0005829">
    <property type="term" value="C:cytosol"/>
    <property type="evidence" value="ECO:0007669"/>
    <property type="project" value="UniProtKB-ARBA"/>
</dbReference>
<dbReference type="GO" id="GO:0016628">
    <property type="term" value="F:oxidoreductase activity, acting on the CH-CH group of donors, NAD or NADP as acceptor"/>
    <property type="evidence" value="ECO:0007669"/>
    <property type="project" value="UniProtKB-ARBA"/>
</dbReference>
<dbReference type="Proteomes" id="UP000030140">
    <property type="component" value="Unassembled WGS sequence"/>
</dbReference>
<evidence type="ECO:0000256" key="3">
    <source>
        <dbReference type="ARBA" id="ARBA00023002"/>
    </source>
</evidence>
<accession>A0A0A2GTV6</accession>
<feature type="region of interest" description="Disordered" evidence="4">
    <location>
        <begin position="341"/>
        <end position="366"/>
    </location>
</feature>
<keyword evidence="7" id="KW-1185">Reference proteome</keyword>
<sequence>MDTNSQLLSPLNTERLSLKNKVVMAPLTRSRATQEHIPTAIMSLYYGQRAGAGLIITEGTAPSPNGVGYARIPGIYNSDQVEAWKPATEAVHNKGGKIFMQLMHTGRILHPDNMPEGAKILAPSAIQPEDTKMYVDGKGELEIPEPTAMTQDDINTVIDEYVQAAKNAIEAGFDGVEVHSANGYLLDQFVNAGTNKRTDNYGGSAENRSRLTLEVTAKVIEAIGKDKVGIRLSPNGAMNDLGPFEGQEETFDYLSKELEKLDVLYIHLVNHSSMGAPALPDDIRTNIRDNYNGLLILSGGYDAQEANKDLEDNKGDLIAFGRKFIANPDLVTRFEKDASLNEPDQDTFYTPGKEGYTDYPTLEESK</sequence>
<dbReference type="InterPro" id="IPR045247">
    <property type="entry name" value="Oye-like"/>
</dbReference>
<reference evidence="6 7" key="1">
    <citation type="submission" date="2014-10" db="EMBL/GenBank/DDBJ databases">
        <title>Draft genome sequence of the proteorhodopsin-containing marine bacterium Dokdonia donghaensis.</title>
        <authorList>
            <person name="Gomez-Consarnau L."/>
            <person name="Gonzalez J.M."/>
            <person name="Riedel T."/>
            <person name="Jaenicke S."/>
            <person name="Wagner-Doebler I."/>
            <person name="Fuhrman J.A."/>
        </authorList>
    </citation>
    <scope>NUCLEOTIDE SEQUENCE [LARGE SCALE GENOMIC DNA]</scope>
    <source>
        <strain evidence="6 7">DSW-1</strain>
    </source>
</reference>
<keyword evidence="3" id="KW-0560">Oxidoreductase</keyword>
<name>A0A0A2GTV6_9FLAO</name>
<dbReference type="KEGG" id="ddo:I597_2125"/>
<protein>
    <submittedName>
        <fullName evidence="6">NADH:flavin oxidoreductase</fullName>
    </submittedName>
</protein>
<dbReference type="FunFam" id="3.20.20.70:FF:000059">
    <property type="entry name" value="N-ethylmaleimide reductase, FMN-linked"/>
    <property type="match status" value="1"/>
</dbReference>
<dbReference type="GO" id="GO:0010181">
    <property type="term" value="F:FMN binding"/>
    <property type="evidence" value="ECO:0007669"/>
    <property type="project" value="InterPro"/>
</dbReference>
<feature type="domain" description="NADH:flavin oxidoreductase/NADH oxidase N-terminal" evidence="5">
    <location>
        <begin position="7"/>
        <end position="339"/>
    </location>
</feature>
<evidence type="ECO:0000259" key="5">
    <source>
        <dbReference type="Pfam" id="PF00724"/>
    </source>
</evidence>
<dbReference type="Pfam" id="PF00724">
    <property type="entry name" value="Oxidored_FMN"/>
    <property type="match status" value="1"/>
</dbReference>
<dbReference type="OrthoDB" id="9772736at2"/>
<dbReference type="SUPFAM" id="SSF51395">
    <property type="entry name" value="FMN-linked oxidoreductases"/>
    <property type="match status" value="1"/>
</dbReference>
<evidence type="ECO:0000313" key="7">
    <source>
        <dbReference type="Proteomes" id="UP000030140"/>
    </source>
</evidence>
<comment type="similarity">
    <text evidence="2">Belongs to the NADH:flavin oxidoreductase/NADH oxidase family.</text>
</comment>
<dbReference type="CDD" id="cd02933">
    <property type="entry name" value="OYE_like_FMN"/>
    <property type="match status" value="1"/>
</dbReference>
<comment type="cofactor">
    <cofactor evidence="1">
        <name>FMN</name>
        <dbReference type="ChEBI" id="CHEBI:58210"/>
    </cofactor>
</comment>
<dbReference type="RefSeq" id="WP_035324782.1">
    <property type="nucleotide sequence ID" value="NZ_CP015125.1"/>
</dbReference>
<dbReference type="PATRIC" id="fig|1300343.5.peg.2141"/>
<comment type="caution">
    <text evidence="6">The sequence shown here is derived from an EMBL/GenBank/DDBJ whole genome shotgun (WGS) entry which is preliminary data.</text>
</comment>